<reference evidence="14 15" key="1">
    <citation type="submission" date="2019-01" db="EMBL/GenBank/DDBJ databases">
        <authorList>
            <person name="Sayadi A."/>
        </authorList>
    </citation>
    <scope>NUCLEOTIDE SEQUENCE [LARGE SCALE GENOMIC DNA]</scope>
</reference>
<keyword evidence="6 11" id="KW-0175">Coiled coil</keyword>
<dbReference type="PROSITE" id="PS00411">
    <property type="entry name" value="KINESIN_MOTOR_1"/>
    <property type="match status" value="1"/>
</dbReference>
<keyword evidence="4 9" id="KW-0547">Nucleotide-binding</keyword>
<protein>
    <recommendedName>
        <fullName evidence="10">Kinesin-like protein</fullName>
    </recommendedName>
</protein>
<feature type="coiled-coil region" evidence="11">
    <location>
        <begin position="433"/>
        <end position="531"/>
    </location>
</feature>
<gene>
    <name evidence="14" type="ORF">CALMAC_LOCUS16848</name>
</gene>
<dbReference type="InterPro" id="IPR001752">
    <property type="entry name" value="Kinesin_motor_dom"/>
</dbReference>
<evidence type="ECO:0000256" key="10">
    <source>
        <dbReference type="RuleBase" id="RU000394"/>
    </source>
</evidence>
<name>A0A653DGL7_CALMS</name>
<dbReference type="PRINTS" id="PR00380">
    <property type="entry name" value="KINESINHEAVY"/>
</dbReference>
<evidence type="ECO:0000256" key="3">
    <source>
        <dbReference type="ARBA" id="ARBA00022701"/>
    </source>
</evidence>
<keyword evidence="3 10" id="KW-0493">Microtubule</keyword>
<dbReference type="Gene3D" id="3.40.850.10">
    <property type="entry name" value="Kinesin motor domain"/>
    <property type="match status" value="1"/>
</dbReference>
<dbReference type="GO" id="GO:0003777">
    <property type="term" value="F:microtubule motor activity"/>
    <property type="evidence" value="ECO:0007669"/>
    <property type="project" value="InterPro"/>
</dbReference>
<feature type="compositionally biased region" description="Polar residues" evidence="12">
    <location>
        <begin position="22"/>
        <end position="35"/>
    </location>
</feature>
<dbReference type="FunFam" id="3.40.850.10:FF:000042">
    <property type="entry name" value="Kinesin family member 14"/>
    <property type="match status" value="1"/>
</dbReference>
<dbReference type="Pfam" id="PF00225">
    <property type="entry name" value="Kinesin"/>
    <property type="match status" value="1"/>
</dbReference>
<keyword evidence="2" id="KW-0963">Cytoplasm</keyword>
<evidence type="ECO:0000256" key="7">
    <source>
        <dbReference type="ARBA" id="ARBA00023175"/>
    </source>
</evidence>
<dbReference type="OrthoDB" id="3176171at2759"/>
<evidence type="ECO:0000256" key="12">
    <source>
        <dbReference type="SAM" id="MobiDB-lite"/>
    </source>
</evidence>
<evidence type="ECO:0000256" key="2">
    <source>
        <dbReference type="ARBA" id="ARBA00022490"/>
    </source>
</evidence>
<sequence length="688" mass="77494">MAFSGSGTPKSNFTTPKRLGTAFNSCTPKSNYTTPKSKRQDATTAYTPECFSNVILETPLRRRISKEKNEDGSNLTVAVRIRPLTEKDQAVIGGASNIIKVRDKELIIHSNSLGTDHIFQYDHIFWSCDNSSPIYASQEDVFTTIGKPLLNSAFQGYNACLFAYGQTGSGKSFSMMGQHLADCVDIDSDNYSGIIPRFCKDLFDRIAKLKRDSHVTVEVSYFEIYNEKIHDLLASSANKLPLKVREHPMWGPYVVDLTVKPVQTYSQLRDYLLIGNKNRAIAATTMNEKSSRSHSIFSVELCMSEGLRKEDNRRSKVSLVDLAGSERLGNSYSTDEKMREGVFINKALLTLGKVISALAADQKRNQFVPYRESVLTWLLKESLGGNSLTSMLATISPASTHLEETLSTLRYACQARCIVNKAVVNESPHDKLVQELKLEIERLRSIRDDMERTSLSSTSSVVVINDSQNEELEDLRSKLIETEAKLYLAQKSWEERFLETKKTQMKELAEVERYKDELESKLRILKTAEHDVTLSPYRSNFLEELEGVLTDDQKSLCDDDILEDIKGWCYNNGLICTFNTDSVIIQDLTNRKQACVQLGLVKYNNLSDIIHGLTWSEIRQDHKKLSKVEVLSSMNQIYQALAMLQPADSENTLSLLFAKVNKSLQGFETALLNSIKKNAGQKSVTFNV</sequence>
<keyword evidence="15" id="KW-1185">Reference proteome</keyword>
<evidence type="ECO:0000256" key="6">
    <source>
        <dbReference type="ARBA" id="ARBA00023054"/>
    </source>
</evidence>
<dbReference type="EMBL" id="CAACVG010011619">
    <property type="protein sequence ID" value="VEN58497.1"/>
    <property type="molecule type" value="Genomic_DNA"/>
</dbReference>
<dbReference type="AlphaFoldDB" id="A0A653DGL7"/>
<proteinExistence type="inferred from homology"/>
<dbReference type="GO" id="GO:0008017">
    <property type="term" value="F:microtubule binding"/>
    <property type="evidence" value="ECO:0007669"/>
    <property type="project" value="InterPro"/>
</dbReference>
<dbReference type="PANTHER" id="PTHR47117:SF5">
    <property type="entry name" value="KINESIN-LIKE PROTEIN KIF14"/>
    <property type="match status" value="1"/>
</dbReference>
<evidence type="ECO:0000256" key="8">
    <source>
        <dbReference type="ARBA" id="ARBA00023212"/>
    </source>
</evidence>
<comment type="subcellular location">
    <subcellularLocation>
        <location evidence="1">Cytoplasm</location>
        <location evidence="1">Cytoskeleton</location>
    </subcellularLocation>
</comment>
<dbReference type="InterPro" id="IPR027417">
    <property type="entry name" value="P-loop_NTPase"/>
</dbReference>
<dbReference type="GO" id="GO:0005874">
    <property type="term" value="C:microtubule"/>
    <property type="evidence" value="ECO:0007669"/>
    <property type="project" value="UniProtKB-KW"/>
</dbReference>
<dbReference type="GO" id="GO:0005524">
    <property type="term" value="F:ATP binding"/>
    <property type="evidence" value="ECO:0007669"/>
    <property type="project" value="UniProtKB-UniRule"/>
</dbReference>
<accession>A0A653DGL7</accession>
<keyword evidence="7 9" id="KW-0505">Motor protein</keyword>
<evidence type="ECO:0000256" key="9">
    <source>
        <dbReference type="PROSITE-ProRule" id="PRU00283"/>
    </source>
</evidence>
<keyword evidence="8" id="KW-0206">Cytoskeleton</keyword>
<evidence type="ECO:0000256" key="1">
    <source>
        <dbReference type="ARBA" id="ARBA00004245"/>
    </source>
</evidence>
<evidence type="ECO:0000313" key="15">
    <source>
        <dbReference type="Proteomes" id="UP000410492"/>
    </source>
</evidence>
<evidence type="ECO:0000259" key="13">
    <source>
        <dbReference type="PROSITE" id="PS50067"/>
    </source>
</evidence>
<feature type="compositionally biased region" description="Polar residues" evidence="12">
    <location>
        <begin position="1"/>
        <end position="15"/>
    </location>
</feature>
<dbReference type="GO" id="GO:0007018">
    <property type="term" value="P:microtubule-based movement"/>
    <property type="evidence" value="ECO:0007669"/>
    <property type="project" value="InterPro"/>
</dbReference>
<comment type="similarity">
    <text evidence="9 10">Belongs to the TRAFAC class myosin-kinesin ATPase superfamily. Kinesin family.</text>
</comment>
<dbReference type="InterPro" id="IPR036961">
    <property type="entry name" value="Kinesin_motor_dom_sf"/>
</dbReference>
<evidence type="ECO:0000256" key="4">
    <source>
        <dbReference type="ARBA" id="ARBA00022741"/>
    </source>
</evidence>
<evidence type="ECO:0000256" key="11">
    <source>
        <dbReference type="SAM" id="Coils"/>
    </source>
</evidence>
<dbReference type="InterPro" id="IPR019821">
    <property type="entry name" value="Kinesin_motor_CS"/>
</dbReference>
<feature type="region of interest" description="Disordered" evidence="12">
    <location>
        <begin position="1"/>
        <end position="40"/>
    </location>
</feature>
<dbReference type="Proteomes" id="UP000410492">
    <property type="component" value="Unassembled WGS sequence"/>
</dbReference>
<keyword evidence="5 9" id="KW-0067">ATP-binding</keyword>
<dbReference type="SMART" id="SM00129">
    <property type="entry name" value="KISc"/>
    <property type="match status" value="1"/>
</dbReference>
<feature type="binding site" evidence="9">
    <location>
        <begin position="165"/>
        <end position="172"/>
    </location>
    <ligand>
        <name>ATP</name>
        <dbReference type="ChEBI" id="CHEBI:30616"/>
    </ligand>
</feature>
<evidence type="ECO:0000313" key="14">
    <source>
        <dbReference type="EMBL" id="VEN58497.1"/>
    </source>
</evidence>
<feature type="domain" description="Kinesin motor" evidence="13">
    <location>
        <begin position="74"/>
        <end position="418"/>
    </location>
</feature>
<dbReference type="SUPFAM" id="SSF52540">
    <property type="entry name" value="P-loop containing nucleoside triphosphate hydrolases"/>
    <property type="match status" value="1"/>
</dbReference>
<organism evidence="14 15">
    <name type="scientific">Callosobruchus maculatus</name>
    <name type="common">Southern cowpea weevil</name>
    <name type="synonym">Pulse bruchid</name>
    <dbReference type="NCBI Taxonomy" id="64391"/>
    <lineage>
        <taxon>Eukaryota</taxon>
        <taxon>Metazoa</taxon>
        <taxon>Ecdysozoa</taxon>
        <taxon>Arthropoda</taxon>
        <taxon>Hexapoda</taxon>
        <taxon>Insecta</taxon>
        <taxon>Pterygota</taxon>
        <taxon>Neoptera</taxon>
        <taxon>Endopterygota</taxon>
        <taxon>Coleoptera</taxon>
        <taxon>Polyphaga</taxon>
        <taxon>Cucujiformia</taxon>
        <taxon>Chrysomeloidea</taxon>
        <taxon>Chrysomelidae</taxon>
        <taxon>Bruchinae</taxon>
        <taxon>Bruchini</taxon>
        <taxon>Callosobruchus</taxon>
    </lineage>
</organism>
<dbReference type="PANTHER" id="PTHR47117">
    <property type="entry name" value="STAR-RELATED LIPID TRANSFER PROTEIN 9"/>
    <property type="match status" value="1"/>
</dbReference>
<evidence type="ECO:0000256" key="5">
    <source>
        <dbReference type="ARBA" id="ARBA00022840"/>
    </source>
</evidence>
<dbReference type="PROSITE" id="PS50067">
    <property type="entry name" value="KINESIN_MOTOR_2"/>
    <property type="match status" value="1"/>
</dbReference>